<keyword evidence="6 7" id="KW-0694">RNA-binding</keyword>
<dbReference type="InterPro" id="IPR014721">
    <property type="entry name" value="Ribsml_uS5_D2-typ_fold_subgr"/>
</dbReference>
<protein>
    <recommendedName>
        <fullName evidence="7">Ribonuclease P protein component</fullName>
        <shortName evidence="7">RNase P protein</shortName>
        <shortName evidence="7">RNaseP protein</shortName>
        <ecNumber evidence="7">3.1.26.5</ecNumber>
    </recommendedName>
    <alternativeName>
        <fullName evidence="7">Protein C5</fullName>
    </alternativeName>
</protein>
<keyword evidence="4 7" id="KW-0255">Endonuclease</keyword>
<dbReference type="InterPro" id="IPR020568">
    <property type="entry name" value="Ribosomal_Su5_D2-typ_SF"/>
</dbReference>
<dbReference type="EMBL" id="JBHSGO010000011">
    <property type="protein sequence ID" value="MFC4665192.1"/>
    <property type="molecule type" value="Genomic_DNA"/>
</dbReference>
<dbReference type="PROSITE" id="PS00648">
    <property type="entry name" value="RIBONUCLEASE_P"/>
    <property type="match status" value="1"/>
</dbReference>
<dbReference type="Proteomes" id="UP001596020">
    <property type="component" value="Unassembled WGS sequence"/>
</dbReference>
<comment type="caution">
    <text evidence="8">The sequence shown here is derived from an EMBL/GenBank/DDBJ whole genome shotgun (WGS) entry which is preliminary data.</text>
</comment>
<keyword evidence="2 7" id="KW-0819">tRNA processing</keyword>
<dbReference type="EC" id="3.1.26.5" evidence="7"/>
<comment type="similarity">
    <text evidence="7">Belongs to the RnpA family.</text>
</comment>
<evidence type="ECO:0000256" key="4">
    <source>
        <dbReference type="ARBA" id="ARBA00022759"/>
    </source>
</evidence>
<evidence type="ECO:0000256" key="3">
    <source>
        <dbReference type="ARBA" id="ARBA00022722"/>
    </source>
</evidence>
<dbReference type="InterPro" id="IPR020539">
    <property type="entry name" value="RNase_P_CS"/>
</dbReference>
<proteinExistence type="inferred from homology"/>
<comment type="subunit">
    <text evidence="7">Consists of a catalytic RNA component (M1 or rnpB) and a protein subunit.</text>
</comment>
<evidence type="ECO:0000313" key="8">
    <source>
        <dbReference type="EMBL" id="MFC4665192.1"/>
    </source>
</evidence>
<evidence type="ECO:0000256" key="1">
    <source>
        <dbReference type="ARBA" id="ARBA00002663"/>
    </source>
</evidence>
<gene>
    <name evidence="7" type="primary">rnpA</name>
    <name evidence="8" type="ORF">ACFO3G_00905</name>
</gene>
<evidence type="ECO:0000256" key="7">
    <source>
        <dbReference type="HAMAP-Rule" id="MF_00227"/>
    </source>
</evidence>
<comment type="catalytic activity">
    <reaction evidence="7">
        <text>Endonucleolytic cleavage of RNA, removing 5'-extranucleotides from tRNA precursor.</text>
        <dbReference type="EC" id="3.1.26.5"/>
    </reaction>
</comment>
<reference evidence="9" key="1">
    <citation type="journal article" date="2019" name="Int. J. Syst. Evol. Microbiol.">
        <title>The Global Catalogue of Microorganisms (GCM) 10K type strain sequencing project: providing services to taxonomists for standard genome sequencing and annotation.</title>
        <authorList>
            <consortium name="The Broad Institute Genomics Platform"/>
            <consortium name="The Broad Institute Genome Sequencing Center for Infectious Disease"/>
            <person name="Wu L."/>
            <person name="Ma J."/>
        </authorList>
    </citation>
    <scope>NUCLEOTIDE SEQUENCE [LARGE SCALE GENOMIC DNA]</scope>
    <source>
        <strain evidence="9">CGMCC 4.7357</strain>
    </source>
</reference>
<dbReference type="Gene3D" id="3.30.230.10">
    <property type="match status" value="1"/>
</dbReference>
<dbReference type="Pfam" id="PF00825">
    <property type="entry name" value="Ribonuclease_P"/>
    <property type="match status" value="1"/>
</dbReference>
<comment type="function">
    <text evidence="1 7">RNaseP catalyzes the removal of the 5'-leader sequence from pre-tRNA to produce the mature 5'-terminus. It can also cleave other RNA substrates such as 4.5S RNA. The protein component plays an auxiliary but essential role in vivo by binding to the 5'-leader sequence and broadening the substrate specificity of the ribozyme.</text>
</comment>
<keyword evidence="5 7" id="KW-0378">Hydrolase</keyword>
<dbReference type="SUPFAM" id="SSF54211">
    <property type="entry name" value="Ribosomal protein S5 domain 2-like"/>
    <property type="match status" value="1"/>
</dbReference>
<dbReference type="HAMAP" id="MF_00227">
    <property type="entry name" value="RNase_P"/>
    <property type="match status" value="1"/>
</dbReference>
<evidence type="ECO:0000256" key="2">
    <source>
        <dbReference type="ARBA" id="ARBA00022694"/>
    </source>
</evidence>
<dbReference type="InterPro" id="IPR000100">
    <property type="entry name" value="RNase_P"/>
</dbReference>
<evidence type="ECO:0000313" key="9">
    <source>
        <dbReference type="Proteomes" id="UP001596020"/>
    </source>
</evidence>
<sequence length="130" mass="15234">MPKLFSFPKEQHLCLQCRIDAVYNEGKSLVAYPLRVAYKLEDSREDLPSACMLVSVAKRRFRRANKRNRIKRLVREAYRLNKSILISSLNLHQKRIDLAFMMISDEMPTYDIIEKAVLKAFGKICKENNL</sequence>
<evidence type="ECO:0000256" key="5">
    <source>
        <dbReference type="ARBA" id="ARBA00022801"/>
    </source>
</evidence>
<dbReference type="RefSeq" id="WP_380077109.1">
    <property type="nucleotide sequence ID" value="NZ_JBHSGO010000011.1"/>
</dbReference>
<name>A0ABV9K5I7_9PORP</name>
<keyword evidence="9" id="KW-1185">Reference proteome</keyword>
<organism evidence="8 9">
    <name type="scientific">Falsiporphyromonas endometrii</name>
    <dbReference type="NCBI Taxonomy" id="1387297"/>
    <lineage>
        <taxon>Bacteria</taxon>
        <taxon>Pseudomonadati</taxon>
        <taxon>Bacteroidota</taxon>
        <taxon>Bacteroidia</taxon>
        <taxon>Bacteroidales</taxon>
        <taxon>Porphyromonadaceae</taxon>
        <taxon>Falsiporphyromonas</taxon>
    </lineage>
</organism>
<accession>A0ABV9K5I7</accession>
<keyword evidence="3 7" id="KW-0540">Nuclease</keyword>
<evidence type="ECO:0000256" key="6">
    <source>
        <dbReference type="ARBA" id="ARBA00022884"/>
    </source>
</evidence>